<reference evidence="7 8" key="1">
    <citation type="submission" date="2017-03" db="EMBL/GenBank/DDBJ databases">
        <authorList>
            <person name="Afonso C.L."/>
            <person name="Miller P.J."/>
            <person name="Scott M.A."/>
            <person name="Spackman E."/>
            <person name="Goraichik I."/>
            <person name="Dimitrov K.M."/>
            <person name="Suarez D.L."/>
            <person name="Swayne D.E."/>
        </authorList>
    </citation>
    <scope>NUCLEOTIDE SEQUENCE [LARGE SCALE GENOMIC DNA]</scope>
    <source>
        <strain evidence="7 8">CECT 7450</strain>
    </source>
</reference>
<comment type="subcellular location">
    <subcellularLocation>
        <location evidence="1">Membrane</location>
        <topology evidence="1">Multi-pass membrane protein</topology>
    </subcellularLocation>
</comment>
<keyword evidence="2 5" id="KW-0812">Transmembrane</keyword>
<evidence type="ECO:0000259" key="6">
    <source>
        <dbReference type="Pfam" id="PF00892"/>
    </source>
</evidence>
<gene>
    <name evidence="7" type="primary">eamA</name>
    <name evidence="7" type="ORF">ROA7450_01220</name>
</gene>
<dbReference type="GO" id="GO:0016020">
    <property type="term" value="C:membrane"/>
    <property type="evidence" value="ECO:0007669"/>
    <property type="project" value="UniProtKB-SubCell"/>
</dbReference>
<evidence type="ECO:0000313" key="7">
    <source>
        <dbReference type="EMBL" id="SLN28982.1"/>
    </source>
</evidence>
<feature type="transmembrane region" description="Helical" evidence="5">
    <location>
        <begin position="12"/>
        <end position="33"/>
    </location>
</feature>
<feature type="transmembrane region" description="Helical" evidence="5">
    <location>
        <begin position="266"/>
        <end position="284"/>
    </location>
</feature>
<feature type="transmembrane region" description="Helical" evidence="5">
    <location>
        <begin position="173"/>
        <end position="195"/>
    </location>
</feature>
<feature type="transmembrane region" description="Helical" evidence="5">
    <location>
        <begin position="207"/>
        <end position="229"/>
    </location>
</feature>
<name>A0A1X6YRB0_9RHOB</name>
<evidence type="ECO:0000256" key="4">
    <source>
        <dbReference type="ARBA" id="ARBA00023136"/>
    </source>
</evidence>
<evidence type="ECO:0000256" key="3">
    <source>
        <dbReference type="ARBA" id="ARBA00022989"/>
    </source>
</evidence>
<feature type="transmembrane region" description="Helical" evidence="5">
    <location>
        <begin position="93"/>
        <end position="112"/>
    </location>
</feature>
<accession>A0A1X6YRB0</accession>
<sequence>MTTVPKIGVRDALLGVCVALTWGMGIVFAKAAITHFPPILLMSIRFAITALALVWWVKPPVGQLKMLGLIAFISAAMQYSFTYTGLKGLDASAAALIVQLEVPFLTLCGMVALKEKTSLRKWLGIGIAFFGVWKISGTPHIAAAWISVLMVIGGAAVWAVGQVMIRQLHDIDGLTVIAWVAVWAAPQLLVMSLTFETGHVEAITSATWVVWGAAFYMGLVMTALGYGIWYTLIRRNPVGQVAPFLLLLPLFSVAGAVIFLGESLSLQVMIGGAIVLAGVAIIMFDKNA</sequence>
<dbReference type="PANTHER" id="PTHR32322">
    <property type="entry name" value="INNER MEMBRANE TRANSPORTER"/>
    <property type="match status" value="1"/>
</dbReference>
<evidence type="ECO:0000256" key="2">
    <source>
        <dbReference type="ARBA" id="ARBA00022692"/>
    </source>
</evidence>
<dbReference type="Pfam" id="PF00892">
    <property type="entry name" value="EamA"/>
    <property type="match status" value="2"/>
</dbReference>
<dbReference type="RefSeq" id="WP_085804778.1">
    <property type="nucleotide sequence ID" value="NZ_FWFX01000003.1"/>
</dbReference>
<evidence type="ECO:0000256" key="1">
    <source>
        <dbReference type="ARBA" id="ARBA00004141"/>
    </source>
</evidence>
<feature type="transmembrane region" description="Helical" evidence="5">
    <location>
        <begin position="119"/>
        <end position="136"/>
    </location>
</feature>
<dbReference type="Proteomes" id="UP000193061">
    <property type="component" value="Unassembled WGS sequence"/>
</dbReference>
<evidence type="ECO:0000313" key="8">
    <source>
        <dbReference type="Proteomes" id="UP000193061"/>
    </source>
</evidence>
<feature type="domain" description="EamA" evidence="6">
    <location>
        <begin position="13"/>
        <end position="135"/>
    </location>
</feature>
<dbReference type="InterPro" id="IPR050638">
    <property type="entry name" value="AA-Vitamin_Transporters"/>
</dbReference>
<feature type="transmembrane region" description="Helical" evidence="5">
    <location>
        <begin position="142"/>
        <end position="161"/>
    </location>
</feature>
<dbReference type="EMBL" id="FWFX01000003">
    <property type="protein sequence ID" value="SLN28982.1"/>
    <property type="molecule type" value="Genomic_DNA"/>
</dbReference>
<proteinExistence type="predicted"/>
<feature type="transmembrane region" description="Helical" evidence="5">
    <location>
        <begin position="64"/>
        <end position="81"/>
    </location>
</feature>
<feature type="domain" description="EamA" evidence="6">
    <location>
        <begin position="146"/>
        <end position="283"/>
    </location>
</feature>
<feature type="transmembrane region" description="Helical" evidence="5">
    <location>
        <begin position="241"/>
        <end position="260"/>
    </location>
</feature>
<evidence type="ECO:0000256" key="5">
    <source>
        <dbReference type="SAM" id="Phobius"/>
    </source>
</evidence>
<dbReference type="SUPFAM" id="SSF103481">
    <property type="entry name" value="Multidrug resistance efflux transporter EmrE"/>
    <property type="match status" value="2"/>
</dbReference>
<dbReference type="InterPro" id="IPR000620">
    <property type="entry name" value="EamA_dom"/>
</dbReference>
<feature type="transmembrane region" description="Helical" evidence="5">
    <location>
        <begin position="39"/>
        <end position="57"/>
    </location>
</feature>
<dbReference type="OrthoDB" id="7158585at2"/>
<dbReference type="AlphaFoldDB" id="A0A1X6YRB0"/>
<protein>
    <submittedName>
        <fullName evidence="7">Putative amino-acid metabolite efflux pump</fullName>
    </submittedName>
</protein>
<keyword evidence="8" id="KW-1185">Reference proteome</keyword>
<keyword evidence="3 5" id="KW-1133">Transmembrane helix</keyword>
<keyword evidence="4 5" id="KW-0472">Membrane</keyword>
<dbReference type="PANTHER" id="PTHR32322:SF9">
    <property type="entry name" value="AMINO-ACID METABOLITE EFFLUX PUMP-RELATED"/>
    <property type="match status" value="1"/>
</dbReference>
<dbReference type="InterPro" id="IPR037185">
    <property type="entry name" value="EmrE-like"/>
</dbReference>
<organism evidence="7 8">
    <name type="scientific">Roseovarius albus</name>
    <dbReference type="NCBI Taxonomy" id="1247867"/>
    <lineage>
        <taxon>Bacteria</taxon>
        <taxon>Pseudomonadati</taxon>
        <taxon>Pseudomonadota</taxon>
        <taxon>Alphaproteobacteria</taxon>
        <taxon>Rhodobacterales</taxon>
        <taxon>Roseobacteraceae</taxon>
        <taxon>Roseovarius</taxon>
    </lineage>
</organism>